<feature type="binding site" evidence="5">
    <location>
        <begin position="171"/>
        <end position="175"/>
    </location>
    <ligand>
        <name>ATP</name>
        <dbReference type="ChEBI" id="CHEBI:30616"/>
    </ligand>
</feature>
<gene>
    <name evidence="6" type="ORF">MNEG_0140</name>
</gene>
<dbReference type="InterPro" id="IPR043129">
    <property type="entry name" value="ATPase_NBD"/>
</dbReference>
<dbReference type="GeneID" id="25726258"/>
<feature type="site" description="Transition state stabilizer" evidence="5">
    <location>
        <position position="20"/>
    </location>
</feature>
<dbReference type="GO" id="GO:0008776">
    <property type="term" value="F:acetate kinase activity"/>
    <property type="evidence" value="ECO:0007669"/>
    <property type="project" value="UniProtKB-UniRule"/>
</dbReference>
<evidence type="ECO:0000313" key="6">
    <source>
        <dbReference type="EMBL" id="KIZ07816.1"/>
    </source>
</evidence>
<comment type="cofactor">
    <cofactor evidence="5">
        <name>Mg(2+)</name>
        <dbReference type="ChEBI" id="CHEBI:18420"/>
    </cofactor>
</comment>
<dbReference type="PROSITE" id="PS01076">
    <property type="entry name" value="ACETATE_KINASE_2"/>
    <property type="match status" value="1"/>
</dbReference>
<evidence type="ECO:0000256" key="3">
    <source>
        <dbReference type="ARBA" id="ARBA00022777"/>
    </source>
</evidence>
<keyword evidence="3 5" id="KW-0418">Kinase</keyword>
<dbReference type="EC" id="2.7.2.1" evidence="5"/>
<keyword evidence="2 5" id="KW-0547">Nucleotide-binding</keyword>
<name>A0A0D2NUP6_9CHLO</name>
<dbReference type="RefSeq" id="XP_013906835.1">
    <property type="nucleotide sequence ID" value="XM_014051381.1"/>
</dbReference>
<feature type="binding site" evidence="5">
    <location>
        <begin position="122"/>
        <end position="124"/>
    </location>
    <ligand>
        <name>ATP</name>
        <dbReference type="ChEBI" id="CHEBI:30616"/>
    </ligand>
</feature>
<feature type="binding site" evidence="5">
    <location>
        <position position="226"/>
    </location>
    <ligand>
        <name>Mg(2+)</name>
        <dbReference type="ChEBI" id="CHEBI:18420"/>
    </ligand>
</feature>
<dbReference type="KEGG" id="mng:MNEG_0140"/>
<dbReference type="SUPFAM" id="SSF53067">
    <property type="entry name" value="Actin-like ATPase domain"/>
    <property type="match status" value="1"/>
</dbReference>
<dbReference type="Proteomes" id="UP000054498">
    <property type="component" value="Unassembled WGS sequence"/>
</dbReference>
<dbReference type="InterPro" id="IPR023865">
    <property type="entry name" value="Aliphatic_acid_kinase_CS"/>
</dbReference>
<dbReference type="GO" id="GO:0006085">
    <property type="term" value="P:acetyl-CoA biosynthetic process"/>
    <property type="evidence" value="ECO:0007669"/>
    <property type="project" value="UniProtKB-UniRule"/>
</dbReference>
<dbReference type="STRING" id="145388.A0A0D2NUP6"/>
<keyword evidence="4 5" id="KW-0067">ATP-binding</keyword>
<dbReference type="PANTHER" id="PTHR21060">
    <property type="entry name" value="ACETATE KINASE"/>
    <property type="match status" value="1"/>
</dbReference>
<dbReference type="EMBL" id="KK100230">
    <property type="protein sequence ID" value="KIZ07816.1"/>
    <property type="molecule type" value="Genomic_DNA"/>
</dbReference>
<keyword evidence="5" id="KW-0460">Magnesium</keyword>
<keyword evidence="5" id="KW-0479">Metal-binding</keyword>
<dbReference type="OrthoDB" id="67445at2759"/>
<dbReference type="AlphaFoldDB" id="A0A0D2NUP6"/>
<dbReference type="InterPro" id="IPR004372">
    <property type="entry name" value="Ac/propionate_kinase"/>
</dbReference>
<sequence>MGQTTLSYYKKHAIRRYGFHGTSHKYLAETAAAMLGRPVGQLNAITCHLGNGSSVTAVEGGRSVDTSMGLTPLEGLVMGTRAGDIDPAIPLHLMRTLGATAADMDAILNKKSGLLGLCGDNDLRAVIERRAKGDPEACLAMDVFVYRVRKYIGAYTLSLGGHVDAMVFSAGIGENSALIRSLICAGLERVGVRIDQDANAEMCGGRQGVISTPDSRVKVLVIPTDEELSIAQQTLEVVSTEASAAA</sequence>
<organism evidence="6 7">
    <name type="scientific">Monoraphidium neglectum</name>
    <dbReference type="NCBI Taxonomy" id="145388"/>
    <lineage>
        <taxon>Eukaryota</taxon>
        <taxon>Viridiplantae</taxon>
        <taxon>Chlorophyta</taxon>
        <taxon>core chlorophytes</taxon>
        <taxon>Chlorophyceae</taxon>
        <taxon>CS clade</taxon>
        <taxon>Sphaeropleales</taxon>
        <taxon>Selenastraceae</taxon>
        <taxon>Monoraphidium</taxon>
    </lineage>
</organism>
<evidence type="ECO:0000313" key="7">
    <source>
        <dbReference type="Proteomes" id="UP000054498"/>
    </source>
</evidence>
<dbReference type="UniPathway" id="UPA00340">
    <property type="reaction ID" value="UER00458"/>
</dbReference>
<dbReference type="GO" id="GO:0005524">
    <property type="term" value="F:ATP binding"/>
    <property type="evidence" value="ECO:0007669"/>
    <property type="project" value="UniProtKB-KW"/>
</dbReference>
<keyword evidence="1 5" id="KW-0808">Transferase</keyword>
<comment type="catalytic activity">
    <reaction evidence="5">
        <text>acetate + ATP = acetyl phosphate + ADP</text>
        <dbReference type="Rhea" id="RHEA:11352"/>
        <dbReference type="ChEBI" id="CHEBI:22191"/>
        <dbReference type="ChEBI" id="CHEBI:30089"/>
        <dbReference type="ChEBI" id="CHEBI:30616"/>
        <dbReference type="ChEBI" id="CHEBI:456216"/>
        <dbReference type="EC" id="2.7.2.1"/>
    </reaction>
</comment>
<dbReference type="GO" id="GO:0000287">
    <property type="term" value="F:magnesium ion binding"/>
    <property type="evidence" value="ECO:0007669"/>
    <property type="project" value="UniProtKB-UniRule"/>
</dbReference>
<proteinExistence type="inferred from homology"/>
<reference evidence="6 7" key="1">
    <citation type="journal article" date="2013" name="BMC Genomics">
        <title>Reconstruction of the lipid metabolism for the microalga Monoraphidium neglectum from its genome sequence reveals characteristics suitable for biofuel production.</title>
        <authorList>
            <person name="Bogen C."/>
            <person name="Al-Dilaimi A."/>
            <person name="Albersmeier A."/>
            <person name="Wichmann J."/>
            <person name="Grundmann M."/>
            <person name="Rupp O."/>
            <person name="Lauersen K.J."/>
            <person name="Blifernez-Klassen O."/>
            <person name="Kalinowski J."/>
            <person name="Goesmann A."/>
            <person name="Mussgnug J.H."/>
            <person name="Kruse O."/>
        </authorList>
    </citation>
    <scope>NUCLEOTIDE SEQUENCE [LARGE SCALE GENOMIC DNA]</scope>
    <source>
        <strain evidence="6 7">SAG 48.87</strain>
    </source>
</reference>
<dbReference type="Pfam" id="PF00871">
    <property type="entry name" value="Acetate_kinase"/>
    <property type="match status" value="1"/>
</dbReference>
<evidence type="ECO:0000256" key="1">
    <source>
        <dbReference type="ARBA" id="ARBA00022679"/>
    </source>
</evidence>
<dbReference type="HAMAP" id="MF_00020">
    <property type="entry name" value="Acetate_kinase"/>
    <property type="match status" value="1"/>
</dbReference>
<keyword evidence="7" id="KW-1185">Reference proteome</keyword>
<dbReference type="NCBIfam" id="TIGR00016">
    <property type="entry name" value="ackA"/>
    <property type="match status" value="1"/>
</dbReference>
<evidence type="ECO:0000256" key="2">
    <source>
        <dbReference type="ARBA" id="ARBA00022741"/>
    </source>
</evidence>
<dbReference type="PRINTS" id="PR00471">
    <property type="entry name" value="ACETATEKNASE"/>
</dbReference>
<comment type="pathway">
    <text evidence="5">Metabolic intermediate biosynthesis; acetyl-CoA biosynthesis; acetyl-CoA from acetate: step 1/2.</text>
</comment>
<dbReference type="GO" id="GO:0006083">
    <property type="term" value="P:acetate metabolic process"/>
    <property type="evidence" value="ECO:0007669"/>
    <property type="project" value="TreeGrafter"/>
</dbReference>
<feature type="site" description="Transition state stabilizer" evidence="5">
    <location>
        <position position="81"/>
    </location>
</feature>
<protein>
    <recommendedName>
        <fullName evidence="5">Probable acetate kinase</fullName>
        <ecNumber evidence="5">2.7.2.1</ecNumber>
    </recommendedName>
    <alternativeName>
        <fullName evidence="5">Acetokinase</fullName>
    </alternativeName>
</protein>
<evidence type="ECO:0000256" key="5">
    <source>
        <dbReference type="HAMAP-Rule" id="MF_03131"/>
    </source>
</evidence>
<accession>A0A0D2NUP6</accession>
<feature type="binding site" evidence="5">
    <location>
        <begin position="48"/>
        <end position="52"/>
    </location>
    <ligand>
        <name>ATP</name>
        <dbReference type="ChEBI" id="CHEBI:30616"/>
    </ligand>
</feature>
<dbReference type="InterPro" id="IPR000890">
    <property type="entry name" value="Aliphatic_acid_kin_short-chain"/>
</dbReference>
<dbReference type="PANTHER" id="PTHR21060:SF15">
    <property type="entry name" value="ACETATE KINASE-RELATED"/>
    <property type="match status" value="1"/>
</dbReference>
<comment type="caution">
    <text evidence="5">Lacks conserved residue(s) required for the propagation of feature annotation.</text>
</comment>
<comment type="similarity">
    <text evidence="5">Belongs to the acetokinase family.</text>
</comment>
<evidence type="ECO:0000256" key="4">
    <source>
        <dbReference type="ARBA" id="ARBA00022840"/>
    </source>
</evidence>
<dbReference type="Gene3D" id="3.30.420.40">
    <property type="match status" value="2"/>
</dbReference>